<evidence type="ECO:0000313" key="2">
    <source>
        <dbReference type="EMBL" id="MPM53316.1"/>
    </source>
</evidence>
<dbReference type="EMBL" id="VSSQ01014280">
    <property type="protein sequence ID" value="MPM53316.1"/>
    <property type="molecule type" value="Genomic_DNA"/>
</dbReference>
<proteinExistence type="predicted"/>
<protein>
    <submittedName>
        <fullName evidence="2">Uncharacterized protein</fullName>
    </submittedName>
</protein>
<feature type="region of interest" description="Disordered" evidence="1">
    <location>
        <begin position="179"/>
        <end position="200"/>
    </location>
</feature>
<accession>A0A645AK55</accession>
<sequence>MMIAPIAATLTSRSIPIARVSRARVALMTMGVPATAAAATISAFTRSCWSNSRSARMETTISSPETPGIAQRRCRSAVSVLIVVSFAFLGGGSLRIDGCRRPGVSVGADFGIRAGLEGGRSCHIAGLGHRSHQVLDARQRRIVVDLNASRGEVHLHRRHAVQAPHLLLDLGHARGAGEALGPQDGACGRSVRRHDHHPFR</sequence>
<feature type="compositionally biased region" description="Basic residues" evidence="1">
    <location>
        <begin position="190"/>
        <end position="200"/>
    </location>
</feature>
<evidence type="ECO:0000256" key="1">
    <source>
        <dbReference type="SAM" id="MobiDB-lite"/>
    </source>
</evidence>
<gene>
    <name evidence="2" type="ORF">SDC9_100083</name>
</gene>
<reference evidence="2" key="1">
    <citation type="submission" date="2019-08" db="EMBL/GenBank/DDBJ databases">
        <authorList>
            <person name="Kucharzyk K."/>
            <person name="Murdoch R.W."/>
            <person name="Higgins S."/>
            <person name="Loffler F."/>
        </authorList>
    </citation>
    <scope>NUCLEOTIDE SEQUENCE</scope>
</reference>
<dbReference type="AlphaFoldDB" id="A0A645AK55"/>
<comment type="caution">
    <text evidence="2">The sequence shown here is derived from an EMBL/GenBank/DDBJ whole genome shotgun (WGS) entry which is preliminary data.</text>
</comment>
<organism evidence="2">
    <name type="scientific">bioreactor metagenome</name>
    <dbReference type="NCBI Taxonomy" id="1076179"/>
    <lineage>
        <taxon>unclassified sequences</taxon>
        <taxon>metagenomes</taxon>
        <taxon>ecological metagenomes</taxon>
    </lineage>
</organism>
<name>A0A645AK55_9ZZZZ</name>